<dbReference type="Proteomes" id="UP001305414">
    <property type="component" value="Unassembled WGS sequence"/>
</dbReference>
<sequence>MHNLSCIWMEQGRFHEAIGLMERCCRLRTRVLGSEHPDTQKSLSELQNWRNEAGISEGTEYSDTQEQSSDAQDWHAEGSQASNKRQKRPLKTISFSIRIKIRNVIHRHDRKGG</sequence>
<evidence type="ECO:0008006" key="4">
    <source>
        <dbReference type="Google" id="ProtNLM"/>
    </source>
</evidence>
<dbReference type="InterPro" id="IPR011990">
    <property type="entry name" value="TPR-like_helical_dom_sf"/>
</dbReference>
<dbReference type="EMBL" id="JAWHQM010000011">
    <property type="protein sequence ID" value="KAK5629321.1"/>
    <property type="molecule type" value="Genomic_DNA"/>
</dbReference>
<name>A0AAN7UPT6_9PEZI</name>
<comment type="caution">
    <text evidence="2">The sequence shown here is derived from an EMBL/GenBank/DDBJ whole genome shotgun (WGS) entry which is preliminary data.</text>
</comment>
<proteinExistence type="predicted"/>
<reference evidence="2 3" key="1">
    <citation type="submission" date="2023-10" db="EMBL/GenBank/DDBJ databases">
        <title>Draft genome sequence of Xylaria bambusicola isolate GMP-LS, the root and basal stem rot pathogen of sugarcane in Indonesia.</title>
        <authorList>
            <person name="Selvaraj P."/>
            <person name="Muralishankar V."/>
            <person name="Muruganantham S."/>
            <person name="Sp S."/>
            <person name="Haryani S."/>
            <person name="Lau K.J.X."/>
            <person name="Naqvi N.I."/>
        </authorList>
    </citation>
    <scope>NUCLEOTIDE SEQUENCE [LARGE SCALE GENOMIC DNA]</scope>
    <source>
        <strain evidence="2">GMP-LS</strain>
    </source>
</reference>
<dbReference type="Gene3D" id="1.25.40.10">
    <property type="entry name" value="Tetratricopeptide repeat domain"/>
    <property type="match status" value="1"/>
</dbReference>
<dbReference type="AlphaFoldDB" id="A0AAN7UPT6"/>
<keyword evidence="3" id="KW-1185">Reference proteome</keyword>
<protein>
    <recommendedName>
        <fullName evidence="4">Kinesin light chain</fullName>
    </recommendedName>
</protein>
<evidence type="ECO:0000256" key="1">
    <source>
        <dbReference type="SAM" id="MobiDB-lite"/>
    </source>
</evidence>
<feature type="region of interest" description="Disordered" evidence="1">
    <location>
        <begin position="54"/>
        <end position="91"/>
    </location>
</feature>
<accession>A0AAN7UPT6</accession>
<dbReference type="Pfam" id="PF13374">
    <property type="entry name" value="TPR_10"/>
    <property type="match status" value="1"/>
</dbReference>
<evidence type="ECO:0000313" key="2">
    <source>
        <dbReference type="EMBL" id="KAK5629321.1"/>
    </source>
</evidence>
<evidence type="ECO:0000313" key="3">
    <source>
        <dbReference type="Proteomes" id="UP001305414"/>
    </source>
</evidence>
<organism evidence="2 3">
    <name type="scientific">Xylaria bambusicola</name>
    <dbReference type="NCBI Taxonomy" id="326684"/>
    <lineage>
        <taxon>Eukaryota</taxon>
        <taxon>Fungi</taxon>
        <taxon>Dikarya</taxon>
        <taxon>Ascomycota</taxon>
        <taxon>Pezizomycotina</taxon>
        <taxon>Sordariomycetes</taxon>
        <taxon>Xylariomycetidae</taxon>
        <taxon>Xylariales</taxon>
        <taxon>Xylariaceae</taxon>
        <taxon>Xylaria</taxon>
    </lineage>
</organism>
<gene>
    <name evidence="2" type="ORF">RRF57_005036</name>
</gene>
<feature type="compositionally biased region" description="Polar residues" evidence="1">
    <location>
        <begin position="59"/>
        <end position="71"/>
    </location>
</feature>